<dbReference type="AlphaFoldDB" id="A0AAV4ZMX0"/>
<accession>A0AAV4ZMX0</accession>
<comment type="caution">
    <text evidence="1">The sequence shown here is derived from an EMBL/GenBank/DDBJ whole genome shotgun (WGS) entry which is preliminary data.</text>
</comment>
<proteinExistence type="predicted"/>
<keyword evidence="2" id="KW-1185">Reference proteome</keyword>
<organism evidence="1 2">
    <name type="scientific">Methylobacterium hispanicum</name>
    <dbReference type="NCBI Taxonomy" id="270350"/>
    <lineage>
        <taxon>Bacteria</taxon>
        <taxon>Pseudomonadati</taxon>
        <taxon>Pseudomonadota</taxon>
        <taxon>Alphaproteobacteria</taxon>
        <taxon>Hyphomicrobiales</taxon>
        <taxon>Methylobacteriaceae</taxon>
        <taxon>Methylobacterium</taxon>
    </lineage>
</organism>
<reference evidence="1" key="2">
    <citation type="submission" date="2021-08" db="EMBL/GenBank/DDBJ databases">
        <authorList>
            <person name="Tani A."/>
            <person name="Ola A."/>
            <person name="Ogura Y."/>
            <person name="Katsura K."/>
            <person name="Hayashi T."/>
        </authorList>
    </citation>
    <scope>NUCLEOTIDE SEQUENCE</scope>
    <source>
        <strain evidence="1">DSM 16372</strain>
    </source>
</reference>
<dbReference type="Proteomes" id="UP001055247">
    <property type="component" value="Unassembled WGS sequence"/>
</dbReference>
<name>A0AAV4ZMX0_9HYPH</name>
<dbReference type="RefSeq" id="WP_238230204.1">
    <property type="nucleotide sequence ID" value="NZ_BPQO01000011.1"/>
</dbReference>
<evidence type="ECO:0000313" key="2">
    <source>
        <dbReference type="Proteomes" id="UP001055247"/>
    </source>
</evidence>
<dbReference type="EMBL" id="BPQO01000011">
    <property type="protein sequence ID" value="GJD89380.1"/>
    <property type="molecule type" value="Genomic_DNA"/>
</dbReference>
<protein>
    <submittedName>
        <fullName evidence="1">Uncharacterized protein</fullName>
    </submittedName>
</protein>
<evidence type="ECO:0000313" key="1">
    <source>
        <dbReference type="EMBL" id="GJD89380.1"/>
    </source>
</evidence>
<gene>
    <name evidence="1" type="ORF">BHAOGJBA_2907</name>
</gene>
<reference evidence="1" key="1">
    <citation type="journal article" date="2016" name="Front. Microbiol.">
        <title>Genome Sequence of the Piezophilic, Mesophilic Sulfate-Reducing Bacterium Desulfovibrio indicus J2T.</title>
        <authorList>
            <person name="Cao J."/>
            <person name="Maignien L."/>
            <person name="Shao Z."/>
            <person name="Alain K."/>
            <person name="Jebbar M."/>
        </authorList>
    </citation>
    <scope>NUCLEOTIDE SEQUENCE</scope>
    <source>
        <strain evidence="1">DSM 16372</strain>
    </source>
</reference>
<sequence>MIFEMLLPVAAIGGVLIGAACSRAADRRRRRRIVRRVVRIGGRIPPLRAVNDNARKGLLSAFVRMGGRERLKPVLEP</sequence>